<accession>A0A7S2T0C0</accession>
<name>A0A7S2T0C0_9CHLO</name>
<evidence type="ECO:0000313" key="3">
    <source>
        <dbReference type="EMBL" id="CAD9713327.1"/>
    </source>
</evidence>
<evidence type="ECO:0000259" key="2">
    <source>
        <dbReference type="Pfam" id="PF09423"/>
    </source>
</evidence>
<organism evidence="3">
    <name type="scientific">Chloropicon primus</name>
    <dbReference type="NCBI Taxonomy" id="1764295"/>
    <lineage>
        <taxon>Eukaryota</taxon>
        <taxon>Viridiplantae</taxon>
        <taxon>Chlorophyta</taxon>
        <taxon>Chloropicophyceae</taxon>
        <taxon>Chloropicales</taxon>
        <taxon>Chloropicaceae</taxon>
        <taxon>Chloropicon</taxon>
    </lineage>
</organism>
<feature type="transmembrane region" description="Helical" evidence="1">
    <location>
        <begin position="428"/>
        <end position="452"/>
    </location>
</feature>
<dbReference type="CDD" id="cd07389">
    <property type="entry name" value="MPP_PhoD"/>
    <property type="match status" value="1"/>
</dbReference>
<keyword evidence="1" id="KW-0472">Membrane</keyword>
<keyword evidence="1" id="KW-0812">Transmembrane</keyword>
<sequence length="470" mass="52901">MCLSCAPRARQGESTGWMRLGIVLACLSWAAIAGAGAAYLPEGGAGRRYSPEEPLGRLSFGSCNDQRKGDRQSIWQGVLGSRPDVWLWLGDNIYADKKMKFYPKEFAKSTIEQMRGMYETQRSVPAYRELRDTVGKIVGTWDDHDYGLDDAGKEFPYKKESQQLFLDFLDVPQDSHLRRQEGVYNAHVFGPPGRRVKLVILDTRYHRDPLFSNGDVLGEEQWKWLEAELAASDAQVNIIASSIQFIPNHHETLCPLCYPKQSPFRVESWSHFQREKKRLGEIVARNGVEGVILLSGDVHFGEILMSPPGCTLPYNLFELTSSGMTHAASGSFPKIPLEIMKRFSPNPFGLGMYLERNFGTVDFDWEGATPVVTLSVRDHDGNPVLQKNVSVEDLRLPSDGNSMQEGKRPGACTHEGELLWPNRCRFCIILFSGFAVAIFLALRAVLSILAFLKYCFHLAVHRGETKRKDH</sequence>
<dbReference type="SUPFAM" id="SSF56300">
    <property type="entry name" value="Metallo-dependent phosphatases"/>
    <property type="match status" value="1"/>
</dbReference>
<feature type="domain" description="PhoD-like phosphatase metallophosphatase" evidence="2">
    <location>
        <begin position="62"/>
        <end position="300"/>
    </location>
</feature>
<dbReference type="InterPro" id="IPR018946">
    <property type="entry name" value="PhoD-like_MPP"/>
</dbReference>
<dbReference type="InterPro" id="IPR038607">
    <property type="entry name" value="PhoD-like_sf"/>
</dbReference>
<dbReference type="PANTHER" id="PTHR33987:SF1">
    <property type="entry name" value="CALCINEURIN-LIKE METALLO-PHOSPHOESTERASE SUPERFAMILY PROTEIN"/>
    <property type="match status" value="1"/>
</dbReference>
<dbReference type="EMBL" id="HBHL01003446">
    <property type="protein sequence ID" value="CAD9713327.1"/>
    <property type="molecule type" value="Transcribed_RNA"/>
</dbReference>
<dbReference type="AlphaFoldDB" id="A0A7S2T0C0"/>
<dbReference type="Gene3D" id="3.60.21.70">
    <property type="entry name" value="PhoD-like phosphatase"/>
    <property type="match status" value="1"/>
</dbReference>
<protein>
    <recommendedName>
        <fullName evidence="2">PhoD-like phosphatase metallophosphatase domain-containing protein</fullName>
    </recommendedName>
</protein>
<dbReference type="PANTHER" id="PTHR33987">
    <property type="entry name" value="CALCINEURIN-LIKE METALLO-PHOSPHOESTERASE SUPERFAMILY PROTEIN"/>
    <property type="match status" value="1"/>
</dbReference>
<keyword evidence="1" id="KW-1133">Transmembrane helix</keyword>
<dbReference type="Pfam" id="PF09423">
    <property type="entry name" value="PhoD"/>
    <property type="match status" value="1"/>
</dbReference>
<gene>
    <name evidence="3" type="ORF">CPRI1469_LOCUS2176</name>
</gene>
<evidence type="ECO:0000256" key="1">
    <source>
        <dbReference type="SAM" id="Phobius"/>
    </source>
</evidence>
<reference evidence="3" key="1">
    <citation type="submission" date="2021-01" db="EMBL/GenBank/DDBJ databases">
        <authorList>
            <person name="Corre E."/>
            <person name="Pelletier E."/>
            <person name="Niang G."/>
            <person name="Scheremetjew M."/>
            <person name="Finn R."/>
            <person name="Kale V."/>
            <person name="Holt S."/>
            <person name="Cochrane G."/>
            <person name="Meng A."/>
            <person name="Brown T."/>
            <person name="Cohen L."/>
        </authorList>
    </citation>
    <scope>NUCLEOTIDE SEQUENCE</scope>
    <source>
        <strain evidence="3">CCMP1205</strain>
    </source>
</reference>
<dbReference type="InterPro" id="IPR029052">
    <property type="entry name" value="Metallo-depent_PP-like"/>
</dbReference>
<proteinExistence type="predicted"/>